<comment type="similarity">
    <text evidence="1">Belongs to the iron/ascorbate-dependent oxidoreductase family.</text>
</comment>
<dbReference type="InterPro" id="IPR027443">
    <property type="entry name" value="IPNS-like_sf"/>
</dbReference>
<keyword evidence="1" id="KW-0560">Oxidoreductase</keyword>
<accession>A0ABY7F3D6</accession>
<proteinExistence type="inferred from homology"/>
<evidence type="ECO:0000256" key="1">
    <source>
        <dbReference type="RuleBase" id="RU003682"/>
    </source>
</evidence>
<dbReference type="InterPro" id="IPR050231">
    <property type="entry name" value="Iron_ascorbate_oxido_reductase"/>
</dbReference>
<protein>
    <submittedName>
        <fullName evidence="3">HTYE-like protein</fullName>
    </submittedName>
</protein>
<keyword evidence="4" id="KW-1185">Reference proteome</keyword>
<evidence type="ECO:0000313" key="3">
    <source>
        <dbReference type="EMBL" id="WAR15336.1"/>
    </source>
</evidence>
<feature type="domain" description="Fe2OG dioxygenase" evidence="2">
    <location>
        <begin position="205"/>
        <end position="314"/>
    </location>
</feature>
<name>A0ABY7F3D6_MYAAR</name>
<dbReference type="PROSITE" id="PS51471">
    <property type="entry name" value="FE2OG_OXY"/>
    <property type="match status" value="1"/>
</dbReference>
<evidence type="ECO:0000259" key="2">
    <source>
        <dbReference type="PROSITE" id="PS51471"/>
    </source>
</evidence>
<dbReference type="Proteomes" id="UP001164746">
    <property type="component" value="Chromosome 9"/>
</dbReference>
<dbReference type="Pfam" id="PF14226">
    <property type="entry name" value="DIOX_N"/>
    <property type="match status" value="1"/>
</dbReference>
<dbReference type="InterPro" id="IPR005123">
    <property type="entry name" value="Oxoglu/Fe-dep_dioxygenase_dom"/>
</dbReference>
<sequence length="346" mass="39027">MVDWMGKYFHSRFPGFIPELEALNSGESLLRGREMSDQSKHIPVIDFAQCGLQVLEEGLQTGDVSLVGQLLKEAFSTVGFCYLKNHGIDQQLVDKYMAVSRNFFEQSVEDKMKHATKVDSYYGWIAVEREKLNPERPGDLKEAFNFNPADDSDDWSDVEFQQTSMDMFQRCTELSQRICDALSVGIGLRRSFLRDAHKFAGKKGSATTLRSLYYPPIPEGSPLKPGQIRAGEHSDYGSISLVFQDDIGGLEANIHGTGYVPASPISGTVLVNIGDLLQRWTSDKLLATKHRVVVPENEIGGKKCRQSIVFFFYPDYDYLIKCVDGSDKYDPITGLDYLKYRYSITF</sequence>
<keyword evidence="1" id="KW-0408">Iron</keyword>
<reference evidence="3" key="1">
    <citation type="submission" date="2022-11" db="EMBL/GenBank/DDBJ databases">
        <title>Centuries of genome instability and evolution in soft-shell clam transmissible cancer (bioRxiv).</title>
        <authorList>
            <person name="Hart S.F.M."/>
            <person name="Yonemitsu M.A."/>
            <person name="Giersch R.M."/>
            <person name="Beal B.F."/>
            <person name="Arriagada G."/>
            <person name="Davis B.W."/>
            <person name="Ostrander E.A."/>
            <person name="Goff S.P."/>
            <person name="Metzger M.J."/>
        </authorList>
    </citation>
    <scope>NUCLEOTIDE SEQUENCE</scope>
    <source>
        <strain evidence="3">MELC-2E11</strain>
        <tissue evidence="3">Siphon/mantle</tissue>
    </source>
</reference>
<dbReference type="EMBL" id="CP111020">
    <property type="protein sequence ID" value="WAR15336.1"/>
    <property type="molecule type" value="Genomic_DNA"/>
</dbReference>
<dbReference type="PANTHER" id="PTHR47990">
    <property type="entry name" value="2-OXOGLUTARATE (2OG) AND FE(II)-DEPENDENT OXYGENASE SUPERFAMILY PROTEIN-RELATED"/>
    <property type="match status" value="1"/>
</dbReference>
<dbReference type="SUPFAM" id="SSF51197">
    <property type="entry name" value="Clavaminate synthase-like"/>
    <property type="match status" value="1"/>
</dbReference>
<dbReference type="Gene3D" id="2.60.120.330">
    <property type="entry name" value="B-lactam Antibiotic, Isopenicillin N Synthase, Chain"/>
    <property type="match status" value="1"/>
</dbReference>
<organism evidence="3 4">
    <name type="scientific">Mya arenaria</name>
    <name type="common">Soft-shell clam</name>
    <dbReference type="NCBI Taxonomy" id="6604"/>
    <lineage>
        <taxon>Eukaryota</taxon>
        <taxon>Metazoa</taxon>
        <taxon>Spiralia</taxon>
        <taxon>Lophotrochozoa</taxon>
        <taxon>Mollusca</taxon>
        <taxon>Bivalvia</taxon>
        <taxon>Autobranchia</taxon>
        <taxon>Heteroconchia</taxon>
        <taxon>Euheterodonta</taxon>
        <taxon>Imparidentia</taxon>
        <taxon>Neoheterodontei</taxon>
        <taxon>Myida</taxon>
        <taxon>Myoidea</taxon>
        <taxon>Myidae</taxon>
        <taxon>Mya</taxon>
    </lineage>
</organism>
<gene>
    <name evidence="3" type="ORF">MAR_005441</name>
</gene>
<dbReference type="InterPro" id="IPR026992">
    <property type="entry name" value="DIOX_N"/>
</dbReference>
<dbReference type="InterPro" id="IPR044861">
    <property type="entry name" value="IPNS-like_FE2OG_OXY"/>
</dbReference>
<evidence type="ECO:0000313" key="4">
    <source>
        <dbReference type="Proteomes" id="UP001164746"/>
    </source>
</evidence>
<keyword evidence="1" id="KW-0479">Metal-binding</keyword>
<dbReference type="Pfam" id="PF03171">
    <property type="entry name" value="2OG-FeII_Oxy"/>
    <property type="match status" value="1"/>
</dbReference>